<dbReference type="Gene3D" id="3.60.15.10">
    <property type="entry name" value="Ribonuclease Z/Hydroxyacylglutathione hydrolase-like"/>
    <property type="match status" value="1"/>
</dbReference>
<evidence type="ECO:0000313" key="4">
    <source>
        <dbReference type="EMBL" id="TXK60498.1"/>
    </source>
</evidence>
<dbReference type="RefSeq" id="WP_147892291.1">
    <property type="nucleotide sequence ID" value="NZ_VRTS01000009.1"/>
</dbReference>
<dbReference type="InterPro" id="IPR036866">
    <property type="entry name" value="RibonucZ/Hydroxyglut_hydro"/>
</dbReference>
<evidence type="ECO:0000259" key="2">
    <source>
        <dbReference type="SMART" id="SM00849"/>
    </source>
</evidence>
<feature type="domain" description="Beta-Casp" evidence="3">
    <location>
        <begin position="252"/>
        <end position="377"/>
    </location>
</feature>
<organism evidence="4 5">
    <name type="scientific">Alkalisalibacterium limincola</name>
    <dbReference type="NCBI Taxonomy" id="2699169"/>
    <lineage>
        <taxon>Bacteria</taxon>
        <taxon>Pseudomonadati</taxon>
        <taxon>Pseudomonadota</taxon>
        <taxon>Gammaproteobacteria</taxon>
        <taxon>Lysobacterales</taxon>
        <taxon>Lysobacteraceae</taxon>
        <taxon>Alkalisalibacterium</taxon>
    </lineage>
</organism>
<dbReference type="SMART" id="SM00849">
    <property type="entry name" value="Lactamase_B"/>
    <property type="match status" value="1"/>
</dbReference>
<dbReference type="GO" id="GO:0004521">
    <property type="term" value="F:RNA endonuclease activity"/>
    <property type="evidence" value="ECO:0007669"/>
    <property type="project" value="TreeGrafter"/>
</dbReference>
<dbReference type="GO" id="GO:0016787">
    <property type="term" value="F:hydrolase activity"/>
    <property type="evidence" value="ECO:0007669"/>
    <property type="project" value="UniProtKB-KW"/>
</dbReference>
<sequence length="461" mass="50867">MRFCSLGAVGEVTGSCHLVEAGGHRFLLDCGMHQGSREDEGRNRDAFGFDVNTIDAVVLSHAHIDHSGRLPLLVRRGFRGPVWTHPATEGLIGIMLEDAANLAAMDAERARRFGGPQATLGPLYDEGDVRRTLRLVRGVEYGTPRQLAPGVTLTLHDAGHILGSAIVEITEDTGQAAPRTLVFSGDLGMKDAPIVRSPEHPGRADRVILESTYGDRNHRSRANTELEFLEILEQAWESGGNVLIPAFAVGRTQEVLYAFARNFDRWNLGRWRIYLDSPMAIRVLEVYEKNVDLFDPEAAKAWREWPHPFRLPNLHLTTDVAQSQHINGIRSGAIIIAGSGMCNGGRIRHHLRHHLGRPQSHLVFVGYQARDTLGRRIVDGADSVRMFGESFPVRLQVHTVGGLSAHADQSGLVEWYARFPGHPAVSLVHGEHSAREALATVLRTRHGAPAELARLGEWQDV</sequence>
<dbReference type="Gene3D" id="3.40.50.10890">
    <property type="match status" value="1"/>
</dbReference>
<evidence type="ECO:0000313" key="5">
    <source>
        <dbReference type="Proteomes" id="UP000321248"/>
    </source>
</evidence>
<dbReference type="InterPro" id="IPR001279">
    <property type="entry name" value="Metallo-B-lactamas"/>
</dbReference>
<dbReference type="OrthoDB" id="9803916at2"/>
<gene>
    <name evidence="4" type="ORF">FU658_11960</name>
</gene>
<dbReference type="InterPro" id="IPR022712">
    <property type="entry name" value="Beta_Casp"/>
</dbReference>
<dbReference type="CDD" id="cd16295">
    <property type="entry name" value="TTHA0252-CPSF-like_MBL-fold"/>
    <property type="match status" value="1"/>
</dbReference>
<dbReference type="Pfam" id="PF00753">
    <property type="entry name" value="Lactamase_B"/>
    <property type="match status" value="1"/>
</dbReference>
<feature type="domain" description="Metallo-beta-lactamase" evidence="2">
    <location>
        <begin position="13"/>
        <end position="247"/>
    </location>
</feature>
<accession>A0A5C8KJ36</accession>
<name>A0A5C8KJ36_9GAMM</name>
<dbReference type="SMART" id="SM01027">
    <property type="entry name" value="Beta-Casp"/>
    <property type="match status" value="1"/>
</dbReference>
<dbReference type="AlphaFoldDB" id="A0A5C8KJ36"/>
<dbReference type="EMBL" id="VRTS01000009">
    <property type="protein sequence ID" value="TXK60498.1"/>
    <property type="molecule type" value="Genomic_DNA"/>
</dbReference>
<protein>
    <submittedName>
        <fullName evidence="4">MBL fold metallo-hydrolase</fullName>
    </submittedName>
</protein>
<evidence type="ECO:0000259" key="3">
    <source>
        <dbReference type="SMART" id="SM01027"/>
    </source>
</evidence>
<dbReference type="PANTHER" id="PTHR11203:SF37">
    <property type="entry name" value="INTEGRATOR COMPLEX SUBUNIT 11"/>
    <property type="match status" value="1"/>
</dbReference>
<dbReference type="PANTHER" id="PTHR11203">
    <property type="entry name" value="CLEAVAGE AND POLYADENYLATION SPECIFICITY FACTOR FAMILY MEMBER"/>
    <property type="match status" value="1"/>
</dbReference>
<dbReference type="InterPro" id="IPR050698">
    <property type="entry name" value="MBL"/>
</dbReference>
<evidence type="ECO:0000256" key="1">
    <source>
        <dbReference type="ARBA" id="ARBA00022801"/>
    </source>
</evidence>
<dbReference type="Proteomes" id="UP000321248">
    <property type="component" value="Unassembled WGS sequence"/>
</dbReference>
<dbReference type="Pfam" id="PF10996">
    <property type="entry name" value="Beta-Casp"/>
    <property type="match status" value="1"/>
</dbReference>
<keyword evidence="1" id="KW-0378">Hydrolase</keyword>
<proteinExistence type="predicted"/>
<comment type="caution">
    <text evidence="4">The sequence shown here is derived from an EMBL/GenBank/DDBJ whole genome shotgun (WGS) entry which is preliminary data.</text>
</comment>
<reference evidence="4 5" key="1">
    <citation type="submission" date="2019-08" db="EMBL/GenBank/DDBJ databases">
        <authorList>
            <person name="Karlyshev A.V."/>
        </authorList>
    </citation>
    <scope>NUCLEOTIDE SEQUENCE [LARGE SCALE GENOMIC DNA]</scope>
    <source>
        <strain evidence="4 5">Alg18-2.2</strain>
    </source>
</reference>
<keyword evidence="5" id="KW-1185">Reference proteome</keyword>
<dbReference type="SUPFAM" id="SSF56281">
    <property type="entry name" value="Metallo-hydrolase/oxidoreductase"/>
    <property type="match status" value="1"/>
</dbReference>
<dbReference type="InterPro" id="IPR011108">
    <property type="entry name" value="RMMBL"/>
</dbReference>
<dbReference type="Pfam" id="PF07521">
    <property type="entry name" value="RMMBL"/>
    <property type="match status" value="1"/>
</dbReference>